<protein>
    <submittedName>
        <fullName evidence="1">Uncharacterized protein</fullName>
    </submittedName>
</protein>
<organism evidence="1 2">
    <name type="scientific">Arctia plantaginis</name>
    <name type="common">Wood tiger moth</name>
    <name type="synonym">Phalaena plantaginis</name>
    <dbReference type="NCBI Taxonomy" id="874455"/>
    <lineage>
        <taxon>Eukaryota</taxon>
        <taxon>Metazoa</taxon>
        <taxon>Ecdysozoa</taxon>
        <taxon>Arthropoda</taxon>
        <taxon>Hexapoda</taxon>
        <taxon>Insecta</taxon>
        <taxon>Pterygota</taxon>
        <taxon>Neoptera</taxon>
        <taxon>Endopterygota</taxon>
        <taxon>Lepidoptera</taxon>
        <taxon>Glossata</taxon>
        <taxon>Ditrysia</taxon>
        <taxon>Noctuoidea</taxon>
        <taxon>Erebidae</taxon>
        <taxon>Arctiinae</taxon>
        <taxon>Arctia</taxon>
    </lineage>
</organism>
<dbReference type="EMBL" id="CADEBC010000426">
    <property type="protein sequence ID" value="CAB3230029.1"/>
    <property type="molecule type" value="Genomic_DNA"/>
</dbReference>
<comment type="caution">
    <text evidence="1">The sequence shown here is derived from an EMBL/GenBank/DDBJ whole genome shotgun (WGS) entry which is preliminary data.</text>
</comment>
<evidence type="ECO:0000313" key="2">
    <source>
        <dbReference type="Proteomes" id="UP000494106"/>
    </source>
</evidence>
<sequence length="68" mass="8037">MMYHEPFLVRVIVIASSSSTEVLDELALRRLLQIFLQHTSQRKRCLTTKSLEVLPVWHLIMMWKVALE</sequence>
<reference evidence="1 2" key="1">
    <citation type="submission" date="2020-04" db="EMBL/GenBank/DDBJ databases">
        <authorList>
            <person name="Wallbank WR R."/>
            <person name="Pardo Diaz C."/>
            <person name="Kozak K."/>
            <person name="Martin S."/>
            <person name="Jiggins C."/>
            <person name="Moest M."/>
            <person name="Warren A I."/>
            <person name="Byers J.R.P. K."/>
            <person name="Montejo-Kovacevich G."/>
            <person name="Yen C E."/>
        </authorList>
    </citation>
    <scope>NUCLEOTIDE SEQUENCE [LARGE SCALE GENOMIC DNA]</scope>
</reference>
<gene>
    <name evidence="1" type="ORF">APLA_LOCUS4089</name>
</gene>
<name>A0A8S0ZCD6_ARCPL</name>
<keyword evidence="2" id="KW-1185">Reference proteome</keyword>
<proteinExistence type="predicted"/>
<dbReference type="AlphaFoldDB" id="A0A8S0ZCD6"/>
<evidence type="ECO:0000313" key="1">
    <source>
        <dbReference type="EMBL" id="CAB3230029.1"/>
    </source>
</evidence>
<dbReference type="Proteomes" id="UP000494106">
    <property type="component" value="Unassembled WGS sequence"/>
</dbReference>
<accession>A0A8S0ZCD6</accession>